<proteinExistence type="predicted"/>
<protein>
    <submittedName>
        <fullName evidence="1">Uncharacterized protein</fullName>
    </submittedName>
</protein>
<dbReference type="Proteomes" id="UP000092993">
    <property type="component" value="Unassembled WGS sequence"/>
</dbReference>
<dbReference type="AlphaFoldDB" id="A0A1C7MCF9"/>
<keyword evidence="2" id="KW-1185">Reference proteome</keyword>
<evidence type="ECO:0000313" key="1">
    <source>
        <dbReference type="EMBL" id="OBZ74046.1"/>
    </source>
</evidence>
<organism evidence="1 2">
    <name type="scientific">Grifola frondosa</name>
    <name type="common">Maitake</name>
    <name type="synonym">Polyporus frondosus</name>
    <dbReference type="NCBI Taxonomy" id="5627"/>
    <lineage>
        <taxon>Eukaryota</taxon>
        <taxon>Fungi</taxon>
        <taxon>Dikarya</taxon>
        <taxon>Basidiomycota</taxon>
        <taxon>Agaricomycotina</taxon>
        <taxon>Agaricomycetes</taxon>
        <taxon>Polyporales</taxon>
        <taxon>Grifolaceae</taxon>
        <taxon>Grifola</taxon>
    </lineage>
</organism>
<evidence type="ECO:0000313" key="2">
    <source>
        <dbReference type="Proteomes" id="UP000092993"/>
    </source>
</evidence>
<comment type="caution">
    <text evidence="1">The sequence shown here is derived from an EMBL/GenBank/DDBJ whole genome shotgun (WGS) entry which is preliminary data.</text>
</comment>
<reference evidence="1 2" key="1">
    <citation type="submission" date="2016-03" db="EMBL/GenBank/DDBJ databases">
        <title>Whole genome sequencing of Grifola frondosa 9006-11.</title>
        <authorList>
            <person name="Min B."/>
            <person name="Park H."/>
            <person name="Kim J.-G."/>
            <person name="Cho H."/>
            <person name="Oh Y.-L."/>
            <person name="Kong W.-S."/>
            <person name="Choi I.-G."/>
        </authorList>
    </citation>
    <scope>NUCLEOTIDE SEQUENCE [LARGE SCALE GENOMIC DNA]</scope>
    <source>
        <strain evidence="1 2">9006-11</strain>
    </source>
</reference>
<sequence length="460" mass="50183">MSSIQEHRRVVLTQDGASTVATDEPAEALRSAPDAVWVPDGSAPCAPGVRGCLCRAHTFFMHVAGWLELRTPEAVLPPDQHSSAVAPDVRTARFVSQGSLRACAASKEASSCRFALYLTEERDLERCWEGWEARPSFPTWTSLGLVQCHVRIARRRSPHRRDLARPRALAPCSEWDGVSGVATRAIIATYAAIPSWILSYQFVRACGDGQRRSTLVAAAHPRARARAPLCIPPRHPCNTECASGAPALAQIHTAPARRVWGLFFVFGGALFLVPPHPSLPVRLEAVIAHAALRTSIRSYCIQVVCLLPATAASARPSLCVRARSEFGGVATGPIAGGCGCLPRARDRSTTLRGGDRGPACAITKVTRLPASRTRGYPPPLPASQKLTAARRQRWGAETRRTREAPRAFRRHVLRCPCSLRLCAGGGVLVRRPSDPSPARTYFDNSRTYFENTQWHCTRDF</sequence>
<accession>A0A1C7MCF9</accession>
<dbReference type="EMBL" id="LUGG01000006">
    <property type="protein sequence ID" value="OBZ74046.1"/>
    <property type="molecule type" value="Genomic_DNA"/>
</dbReference>
<gene>
    <name evidence="1" type="ORF">A0H81_06163</name>
</gene>
<name>A0A1C7MCF9_GRIFR</name>